<comment type="caution">
    <text evidence="2">The sequence shown here is derived from an EMBL/GenBank/DDBJ whole genome shotgun (WGS) entry which is preliminary data.</text>
</comment>
<accession>A0A9X3IUM0</accession>
<gene>
    <name evidence="2" type="ORF">OV079_00135</name>
    <name evidence="3" type="ORF">OV079_23790</name>
</gene>
<dbReference type="InterPro" id="IPR018774">
    <property type="entry name" value="Phage_Mu_GpT"/>
</dbReference>
<evidence type="ECO:0000259" key="1">
    <source>
        <dbReference type="Pfam" id="PF10124"/>
    </source>
</evidence>
<dbReference type="EMBL" id="JAPNKE010000001">
    <property type="protein sequence ID" value="MCY1004000.1"/>
    <property type="molecule type" value="Genomic_DNA"/>
</dbReference>
<evidence type="ECO:0000313" key="4">
    <source>
        <dbReference type="Proteomes" id="UP001150924"/>
    </source>
</evidence>
<dbReference type="RefSeq" id="WP_267765525.1">
    <property type="nucleotide sequence ID" value="NZ_JAPNKE010000001.1"/>
</dbReference>
<evidence type="ECO:0000313" key="3">
    <source>
        <dbReference type="EMBL" id="MCY1008525.1"/>
    </source>
</evidence>
<dbReference type="Pfam" id="PF10124">
    <property type="entry name" value="Mu-like_gpT"/>
    <property type="match status" value="1"/>
</dbReference>
<keyword evidence="4" id="KW-1185">Reference proteome</keyword>
<proteinExistence type="predicted"/>
<name>A0A9X3IUM0_9BACT</name>
<organism evidence="2 4">
    <name type="scientific">Nannocystis pusilla</name>
    <dbReference type="NCBI Taxonomy" id="889268"/>
    <lineage>
        <taxon>Bacteria</taxon>
        <taxon>Pseudomonadati</taxon>
        <taxon>Myxococcota</taxon>
        <taxon>Polyangia</taxon>
        <taxon>Nannocystales</taxon>
        <taxon>Nannocystaceae</taxon>
        <taxon>Nannocystis</taxon>
    </lineage>
</organism>
<reference evidence="2" key="1">
    <citation type="submission" date="2022-11" db="EMBL/GenBank/DDBJ databases">
        <title>Minimal conservation of predation-associated metabolite biosynthetic gene clusters underscores biosynthetic potential of Myxococcota including descriptions for ten novel species: Archangium lansinium sp. nov., Myxococcus landrumus sp. nov., Nannocystis bai.</title>
        <authorList>
            <person name="Ahearne A."/>
            <person name="Stevens C."/>
            <person name="Phillips K."/>
        </authorList>
    </citation>
    <scope>NUCLEOTIDE SEQUENCE</scope>
    <source>
        <strain evidence="2">Na p29</strain>
    </source>
</reference>
<sequence>MKGKGLVIKNEPYEDTFAMQTRILKTEGGATRYAPRVKMLARGANRFVDELVFATLLAGFTVNGVDGVPFFSASHPISDGVTHSNFGGGAGAPWFLFDPSIVKPVIVQWLQRPETKESDKDEFDKGVIYFGAEADAGAGLTLWQAAYASKQTLDQAAFDAAVAQMMKTPRESGEGVGDKKPLGVMPKLLVVGPSNRAAAKAVLEKEQLANGESNTNYKAVELMVTPYLD</sequence>
<dbReference type="Proteomes" id="UP001150924">
    <property type="component" value="Unassembled WGS sequence"/>
</dbReference>
<dbReference type="AlphaFoldDB" id="A0A9X3IUM0"/>
<evidence type="ECO:0000313" key="2">
    <source>
        <dbReference type="EMBL" id="MCY1004000.1"/>
    </source>
</evidence>
<feature type="domain" description="Bacteriophage Mu GpT" evidence="1">
    <location>
        <begin position="1"/>
        <end position="228"/>
    </location>
</feature>
<dbReference type="EMBL" id="JAPNKE010000002">
    <property type="protein sequence ID" value="MCY1008525.1"/>
    <property type="molecule type" value="Genomic_DNA"/>
</dbReference>
<protein>
    <submittedName>
        <fullName evidence="2">Mu-like prophage major head subunit gpT family protein</fullName>
    </submittedName>
</protein>